<dbReference type="SUPFAM" id="SSF53335">
    <property type="entry name" value="S-adenosyl-L-methionine-dependent methyltransferases"/>
    <property type="match status" value="1"/>
</dbReference>
<keyword evidence="5" id="KW-0963">Cytoplasm</keyword>
<dbReference type="InterPro" id="IPR029063">
    <property type="entry name" value="SAM-dependent_MTases_sf"/>
</dbReference>
<evidence type="ECO:0000256" key="2">
    <source>
        <dbReference type="ARBA" id="ARBA00022603"/>
    </source>
</evidence>
<comment type="similarity">
    <text evidence="5">Belongs to the class I-like SAM-binding methyltransferase superfamily. RNA methyltransferase RlmE family.</text>
</comment>
<dbReference type="InterPro" id="IPR050082">
    <property type="entry name" value="RNA_methyltr_RlmE"/>
</dbReference>
<dbReference type="EMBL" id="DQSV01000086">
    <property type="protein sequence ID" value="HIP17505.1"/>
    <property type="molecule type" value="Genomic_DNA"/>
</dbReference>
<comment type="function">
    <text evidence="5">Specifically methylates the uridine in position 2552 of 23S rRNA at the 2'-O position of the ribose in the fully assembled 50S ribosomal subunit.</text>
</comment>
<dbReference type="InterPro" id="IPR002877">
    <property type="entry name" value="RNA_MeTrfase_FtsJ_dom"/>
</dbReference>
<proteinExistence type="inferred from homology"/>
<keyword evidence="4 5" id="KW-0949">S-adenosyl-L-methionine</keyword>
<sequence>MGKKDKRWVLQRKKDTYYKLAKKNKYRSRAVYKLFQLNERFNIIKEGDVVVDLGCAPGGWLQATRSIVGEEGFVVGVDLQSVKPLNYGNIVVIKGDMTKKEILDRIIKEMPSKANAVICDASPNISGVWDVDHTRSIELCTMALISSTKLLKKDGNFVVKVFQGYLFDNYVSLLKNYFRRVYTTKPKASRNSSAEVYVIGKGFLGHSFNWNMESPILRIIEENVKNLTNLSSEGDKCLDHKNKDKKEDTLLIKRIKSLRKKRE</sequence>
<feature type="binding site" evidence="5">
    <location>
        <position position="120"/>
    </location>
    <ligand>
        <name>S-adenosyl-L-methionine</name>
        <dbReference type="ChEBI" id="CHEBI:59789"/>
    </ligand>
</feature>
<evidence type="ECO:0000313" key="8">
    <source>
        <dbReference type="Proteomes" id="UP000605144"/>
    </source>
</evidence>
<dbReference type="GO" id="GO:0005737">
    <property type="term" value="C:cytoplasm"/>
    <property type="evidence" value="ECO:0007669"/>
    <property type="project" value="UniProtKB-SubCell"/>
</dbReference>
<keyword evidence="2 5" id="KW-0489">Methyltransferase</keyword>
<dbReference type="InterPro" id="IPR015507">
    <property type="entry name" value="rRNA-MeTfrase_E"/>
</dbReference>
<reference evidence="7" key="1">
    <citation type="journal article" date="2020" name="ISME J.">
        <title>Gammaproteobacteria mediating utilization of methyl-, sulfur- and petroleum organic compounds in deep ocean hydrothermal plumes.</title>
        <authorList>
            <person name="Zhou Z."/>
            <person name="Liu Y."/>
            <person name="Pan J."/>
            <person name="Cron B.R."/>
            <person name="Toner B.M."/>
            <person name="Anantharaman K."/>
            <person name="Breier J.A."/>
            <person name="Dick G.J."/>
            <person name="Li M."/>
        </authorList>
    </citation>
    <scope>NUCLEOTIDE SEQUENCE</scope>
    <source>
        <strain evidence="7">SZUA-1385</strain>
    </source>
</reference>
<keyword evidence="1 5" id="KW-0698">rRNA processing</keyword>
<evidence type="ECO:0000256" key="5">
    <source>
        <dbReference type="HAMAP-Rule" id="MF_01547"/>
    </source>
</evidence>
<name>A0A832YSX9_9EURY</name>
<keyword evidence="3 5" id="KW-0808">Transferase</keyword>
<comment type="catalytic activity">
    <reaction evidence="5">
        <text>uridine(2552) in 23S rRNA + S-adenosyl-L-methionine = 2'-O-methyluridine(2552) in 23S rRNA + S-adenosyl-L-homocysteine + H(+)</text>
        <dbReference type="Rhea" id="RHEA:42720"/>
        <dbReference type="Rhea" id="RHEA-COMP:10202"/>
        <dbReference type="Rhea" id="RHEA-COMP:10203"/>
        <dbReference type="ChEBI" id="CHEBI:15378"/>
        <dbReference type="ChEBI" id="CHEBI:57856"/>
        <dbReference type="ChEBI" id="CHEBI:59789"/>
        <dbReference type="ChEBI" id="CHEBI:65315"/>
        <dbReference type="ChEBI" id="CHEBI:74478"/>
        <dbReference type="EC" id="2.1.1.166"/>
    </reaction>
</comment>
<comment type="subcellular location">
    <subcellularLocation>
        <location evidence="5">Cytoplasm</location>
    </subcellularLocation>
</comment>
<protein>
    <recommendedName>
        <fullName evidence="5">Ribosomal RNA large subunit methyltransferase E</fullName>
        <ecNumber evidence="5">2.1.1.166</ecNumber>
    </recommendedName>
    <alternativeName>
        <fullName evidence="5">23S rRNA Um2552 methyltransferase</fullName>
    </alternativeName>
    <alternativeName>
        <fullName evidence="5">rRNA (uridine-2'-O-)-methyltransferase</fullName>
    </alternativeName>
</protein>
<organism evidence="7 8">
    <name type="scientific">Methanothermococcus okinawensis</name>
    <dbReference type="NCBI Taxonomy" id="155863"/>
    <lineage>
        <taxon>Archaea</taxon>
        <taxon>Methanobacteriati</taxon>
        <taxon>Methanobacteriota</taxon>
        <taxon>Methanomada group</taxon>
        <taxon>Methanococci</taxon>
        <taxon>Methanococcales</taxon>
        <taxon>Methanococcaceae</taxon>
        <taxon>Methanothermococcus</taxon>
    </lineage>
</organism>
<accession>A0A832YSX9</accession>
<feature type="active site" description="Proton acceptor" evidence="5">
    <location>
        <position position="160"/>
    </location>
</feature>
<feature type="domain" description="Ribosomal RNA methyltransferase FtsJ" evidence="6">
    <location>
        <begin position="26"/>
        <end position="203"/>
    </location>
</feature>
<dbReference type="PANTHER" id="PTHR10920:SF13">
    <property type="entry name" value="PRE-RRNA 2'-O-RIBOSE RNA METHYLTRANSFERASE FTSJ3"/>
    <property type="match status" value="1"/>
</dbReference>
<dbReference type="AlphaFoldDB" id="A0A832YSX9"/>
<dbReference type="PANTHER" id="PTHR10920">
    <property type="entry name" value="RIBOSOMAL RNA METHYLTRANSFERASE"/>
    <property type="match status" value="1"/>
</dbReference>
<dbReference type="Gene3D" id="3.40.50.150">
    <property type="entry name" value="Vaccinia Virus protein VP39"/>
    <property type="match status" value="1"/>
</dbReference>
<evidence type="ECO:0000256" key="1">
    <source>
        <dbReference type="ARBA" id="ARBA00022552"/>
    </source>
</evidence>
<feature type="binding site" evidence="5">
    <location>
        <position position="96"/>
    </location>
    <ligand>
        <name>S-adenosyl-L-methionine</name>
        <dbReference type="ChEBI" id="CHEBI:59789"/>
    </ligand>
</feature>
<dbReference type="HAMAP" id="MF_01547">
    <property type="entry name" value="RNA_methyltr_E"/>
    <property type="match status" value="1"/>
</dbReference>
<evidence type="ECO:0000256" key="4">
    <source>
        <dbReference type="ARBA" id="ARBA00022691"/>
    </source>
</evidence>
<comment type="caution">
    <text evidence="7">The sequence shown here is derived from an EMBL/GenBank/DDBJ whole genome shotgun (WGS) entry which is preliminary data.</text>
</comment>
<feature type="binding site" evidence="5">
    <location>
        <position position="58"/>
    </location>
    <ligand>
        <name>S-adenosyl-L-methionine</name>
        <dbReference type="ChEBI" id="CHEBI:59789"/>
    </ligand>
</feature>
<evidence type="ECO:0000313" key="7">
    <source>
        <dbReference type="EMBL" id="HIP17505.1"/>
    </source>
</evidence>
<gene>
    <name evidence="5" type="primary">rlmE</name>
    <name evidence="7" type="ORF">EYG76_04310</name>
</gene>
<dbReference type="GO" id="GO:0008650">
    <property type="term" value="F:rRNA (uridine-2'-O-)-methyltransferase activity"/>
    <property type="evidence" value="ECO:0007669"/>
    <property type="project" value="UniProtKB-UniRule"/>
</dbReference>
<evidence type="ECO:0000259" key="6">
    <source>
        <dbReference type="Pfam" id="PF01728"/>
    </source>
</evidence>
<dbReference type="EC" id="2.1.1.166" evidence="5"/>
<dbReference type="Pfam" id="PF01728">
    <property type="entry name" value="FtsJ"/>
    <property type="match status" value="1"/>
</dbReference>
<feature type="binding site" evidence="5">
    <location>
        <position position="60"/>
    </location>
    <ligand>
        <name>S-adenosyl-L-methionine</name>
        <dbReference type="ChEBI" id="CHEBI:59789"/>
    </ligand>
</feature>
<feature type="binding site" evidence="5">
    <location>
        <position position="78"/>
    </location>
    <ligand>
        <name>S-adenosyl-L-methionine</name>
        <dbReference type="ChEBI" id="CHEBI:59789"/>
    </ligand>
</feature>
<evidence type="ECO:0000256" key="3">
    <source>
        <dbReference type="ARBA" id="ARBA00022679"/>
    </source>
</evidence>
<dbReference type="Proteomes" id="UP000605144">
    <property type="component" value="Unassembled WGS sequence"/>
</dbReference>